<dbReference type="AlphaFoldDB" id="A0A183G176"/>
<evidence type="ECO:0000313" key="1">
    <source>
        <dbReference type="EMBL" id="VDP01223.1"/>
    </source>
</evidence>
<dbReference type="EMBL" id="UZAH01028604">
    <property type="protein sequence ID" value="VDP01223.1"/>
    <property type="molecule type" value="Genomic_DNA"/>
</dbReference>
<dbReference type="OrthoDB" id="10045365at2759"/>
<reference evidence="3" key="2">
    <citation type="submission" date="2019-09" db="UniProtKB">
        <authorList>
            <consortium name="WormBaseParasite"/>
        </authorList>
    </citation>
    <scope>IDENTIFICATION</scope>
</reference>
<dbReference type="WBParaSite" id="HPBE_0001491701-mRNA-1">
    <property type="protein sequence ID" value="HPBE_0001491701-mRNA-1"/>
    <property type="gene ID" value="HPBE_0001491701"/>
</dbReference>
<proteinExistence type="predicted"/>
<evidence type="ECO:0000313" key="2">
    <source>
        <dbReference type="Proteomes" id="UP000050761"/>
    </source>
</evidence>
<evidence type="ECO:0000313" key="3">
    <source>
        <dbReference type="WBParaSite" id="HPBE_0001491701-mRNA-1"/>
    </source>
</evidence>
<name>A0A183G176_HELPZ</name>
<protein>
    <submittedName>
        <fullName evidence="1 3">Uncharacterized protein</fullName>
    </submittedName>
</protein>
<accession>A0A3P8DYC1</accession>
<keyword evidence="2" id="KW-1185">Reference proteome</keyword>
<reference evidence="1 2" key="1">
    <citation type="submission" date="2018-11" db="EMBL/GenBank/DDBJ databases">
        <authorList>
            <consortium name="Pathogen Informatics"/>
        </authorList>
    </citation>
    <scope>NUCLEOTIDE SEQUENCE [LARGE SCALE GENOMIC DNA]</scope>
</reference>
<dbReference type="Proteomes" id="UP000050761">
    <property type="component" value="Unassembled WGS sequence"/>
</dbReference>
<sequence length="205" mass="22250">MGSALSSDGNLMVEENPCRFGVATADKTHEARMRWYGHVLYGKEDSVGKLGLDTLKTIAFCADRVGCARDSTHVRYESPPLKHCPVLSYKLLNLPVLSFGADRIVPKSPAQQFAVSVKLDRLIRSRLRFACLIPQLLSAHLPRPSAVAAAAATRACPLKGMVVKLFRAAHLRQTTALRISDWPAETGLRAVASQLPSAFTAPSSL</sequence>
<organism evidence="2 3">
    <name type="scientific">Heligmosomoides polygyrus</name>
    <name type="common">Parasitic roundworm</name>
    <dbReference type="NCBI Taxonomy" id="6339"/>
    <lineage>
        <taxon>Eukaryota</taxon>
        <taxon>Metazoa</taxon>
        <taxon>Ecdysozoa</taxon>
        <taxon>Nematoda</taxon>
        <taxon>Chromadorea</taxon>
        <taxon>Rhabditida</taxon>
        <taxon>Rhabditina</taxon>
        <taxon>Rhabditomorpha</taxon>
        <taxon>Strongyloidea</taxon>
        <taxon>Heligmosomidae</taxon>
        <taxon>Heligmosomoides</taxon>
    </lineage>
</organism>
<gene>
    <name evidence="1" type="ORF">HPBE_LOCUS14918</name>
</gene>
<accession>A0A183G176</accession>